<evidence type="ECO:0000313" key="1">
    <source>
        <dbReference type="EMBL" id="KAH7903889.1"/>
    </source>
</evidence>
<sequence>VQNIYNAYMALGNSVHVALRTQVGDAARLGEQKRMCLQFLTHVTEHAPLIPHAERLTITASINVMLEALDAATTASSDEPDAPPSILGRRIPTGSVGRPTIQIPAEELAVLATGRVTLPRLAELYHCHPRTIRRRLLDFGLAPPGPPVYTDHLQPSGTVARIYSAGSSSALSRLDDIQLDQLILEIYRRFPTFGRRMIDGYLLQLGERVPRSRVESSYHR</sequence>
<dbReference type="Proteomes" id="UP000790377">
    <property type="component" value="Unassembled WGS sequence"/>
</dbReference>
<protein>
    <submittedName>
        <fullName evidence="1">Uncharacterized protein</fullName>
    </submittedName>
</protein>
<organism evidence="1 2">
    <name type="scientific">Hygrophoropsis aurantiaca</name>
    <dbReference type="NCBI Taxonomy" id="72124"/>
    <lineage>
        <taxon>Eukaryota</taxon>
        <taxon>Fungi</taxon>
        <taxon>Dikarya</taxon>
        <taxon>Basidiomycota</taxon>
        <taxon>Agaricomycotina</taxon>
        <taxon>Agaricomycetes</taxon>
        <taxon>Agaricomycetidae</taxon>
        <taxon>Boletales</taxon>
        <taxon>Coniophorineae</taxon>
        <taxon>Hygrophoropsidaceae</taxon>
        <taxon>Hygrophoropsis</taxon>
    </lineage>
</organism>
<name>A0ACB7ZT73_9AGAM</name>
<comment type="caution">
    <text evidence="1">The sequence shown here is derived from an EMBL/GenBank/DDBJ whole genome shotgun (WGS) entry which is preliminary data.</text>
</comment>
<feature type="non-terminal residue" evidence="1">
    <location>
        <position position="1"/>
    </location>
</feature>
<dbReference type="EMBL" id="MU268707">
    <property type="protein sequence ID" value="KAH7903889.1"/>
    <property type="molecule type" value="Genomic_DNA"/>
</dbReference>
<proteinExistence type="predicted"/>
<evidence type="ECO:0000313" key="2">
    <source>
        <dbReference type="Proteomes" id="UP000790377"/>
    </source>
</evidence>
<keyword evidence="2" id="KW-1185">Reference proteome</keyword>
<reference evidence="1" key="1">
    <citation type="journal article" date="2021" name="New Phytol.">
        <title>Evolutionary innovations through gain and loss of genes in the ectomycorrhizal Boletales.</title>
        <authorList>
            <person name="Wu G."/>
            <person name="Miyauchi S."/>
            <person name="Morin E."/>
            <person name="Kuo A."/>
            <person name="Drula E."/>
            <person name="Varga T."/>
            <person name="Kohler A."/>
            <person name="Feng B."/>
            <person name="Cao Y."/>
            <person name="Lipzen A."/>
            <person name="Daum C."/>
            <person name="Hundley H."/>
            <person name="Pangilinan J."/>
            <person name="Johnson J."/>
            <person name="Barry K."/>
            <person name="LaButti K."/>
            <person name="Ng V."/>
            <person name="Ahrendt S."/>
            <person name="Min B."/>
            <person name="Choi I.G."/>
            <person name="Park H."/>
            <person name="Plett J.M."/>
            <person name="Magnuson J."/>
            <person name="Spatafora J.W."/>
            <person name="Nagy L.G."/>
            <person name="Henrissat B."/>
            <person name="Grigoriev I.V."/>
            <person name="Yang Z.L."/>
            <person name="Xu J."/>
            <person name="Martin F.M."/>
        </authorList>
    </citation>
    <scope>NUCLEOTIDE SEQUENCE</scope>
    <source>
        <strain evidence="1">ATCC 28755</strain>
    </source>
</reference>
<gene>
    <name evidence="1" type="ORF">BJ138DRAFT_974497</name>
</gene>
<accession>A0ACB7ZT73</accession>
<feature type="non-terminal residue" evidence="1">
    <location>
        <position position="220"/>
    </location>
</feature>